<dbReference type="InterPro" id="IPR027417">
    <property type="entry name" value="P-loop_NTPase"/>
</dbReference>
<dbReference type="GO" id="GO:0005525">
    <property type="term" value="F:GTP binding"/>
    <property type="evidence" value="ECO:0007669"/>
    <property type="project" value="UniProtKB-KW"/>
</dbReference>
<evidence type="ECO:0000256" key="4">
    <source>
        <dbReference type="ARBA" id="ARBA00023134"/>
    </source>
</evidence>
<proteinExistence type="inferred from homology"/>
<dbReference type="AlphaFoldDB" id="A0A0S4JJ66"/>
<evidence type="ECO:0000313" key="6">
    <source>
        <dbReference type="EMBL" id="CUG91519.1"/>
    </source>
</evidence>
<dbReference type="PANTHER" id="PTHR21231:SF3">
    <property type="entry name" value="GPN-LOOP GTPASE 2"/>
    <property type="match status" value="1"/>
</dbReference>
<reference evidence="7" key="1">
    <citation type="submission" date="2015-09" db="EMBL/GenBank/DDBJ databases">
        <authorList>
            <consortium name="Pathogen Informatics"/>
        </authorList>
    </citation>
    <scope>NUCLEOTIDE SEQUENCE [LARGE SCALE GENOMIC DNA]</scope>
    <source>
        <strain evidence="7">Lake Konstanz</strain>
    </source>
</reference>
<evidence type="ECO:0000256" key="2">
    <source>
        <dbReference type="ARBA" id="ARBA00022741"/>
    </source>
</evidence>
<name>A0A0S4JJ66_BODSA</name>
<comment type="function">
    <text evidence="5">Small GTPase required for proper localization of RNA polymerase II and III (RNAPII and RNAPIII). May act at an RNAP assembly step prior to nuclear import.</text>
</comment>
<accession>A0A0S4JJ66</accession>
<dbReference type="OMA" id="VENNIRC"/>
<dbReference type="GO" id="GO:0005737">
    <property type="term" value="C:cytoplasm"/>
    <property type="evidence" value="ECO:0007669"/>
    <property type="project" value="TreeGrafter"/>
</dbReference>
<dbReference type="SUPFAM" id="SSF52540">
    <property type="entry name" value="P-loop containing nucleoside triphosphate hydrolases"/>
    <property type="match status" value="1"/>
</dbReference>
<evidence type="ECO:0000313" key="7">
    <source>
        <dbReference type="Proteomes" id="UP000051952"/>
    </source>
</evidence>
<keyword evidence="4 5" id="KW-0342">GTP-binding</keyword>
<comment type="subunit">
    <text evidence="5">Binds to RNA polymerase II (RNAPII).</text>
</comment>
<keyword evidence="3 5" id="KW-0378">Hydrolase</keyword>
<keyword evidence="7" id="KW-1185">Reference proteome</keyword>
<dbReference type="Proteomes" id="UP000051952">
    <property type="component" value="Unassembled WGS sequence"/>
</dbReference>
<dbReference type="VEuPathDB" id="TriTrypDB:BSAL_32480"/>
<sequence length="255" mass="27831">MIAEFVCGPAGCGKTTYCEARRQYLTASTKSHFTVMINLDPANDGIFPYPCDVDVREIVSHQAVAKSEELGPNGSYLFCADLHATRVDQLIGAINEAIALKTNVGQTPYLIIDAPGQVEFYLQTDCIHRILHALEKSLACSVCLIHLHDAVVATRSIDTYVSACLLVLTFMVNFELPQLSFLSKWDCVSDEALDYTSVGDVLENFALLAKSSAPKKREFARSLLTVVEGYSIVGFRPLAVEDTLSMGAANDQINA</sequence>
<dbReference type="OrthoDB" id="5839at2759"/>
<dbReference type="EMBL" id="CYKH01001937">
    <property type="protein sequence ID" value="CUG91519.1"/>
    <property type="molecule type" value="Genomic_DNA"/>
</dbReference>
<dbReference type="Pfam" id="PF03029">
    <property type="entry name" value="ATP_bind_1"/>
    <property type="match status" value="1"/>
</dbReference>
<evidence type="ECO:0000256" key="1">
    <source>
        <dbReference type="ARBA" id="ARBA00005290"/>
    </source>
</evidence>
<dbReference type="PANTHER" id="PTHR21231">
    <property type="entry name" value="XPA-BINDING PROTEIN 1-RELATED"/>
    <property type="match status" value="1"/>
</dbReference>
<comment type="similarity">
    <text evidence="1 5">Belongs to the GPN-loop GTPase family.</text>
</comment>
<dbReference type="GO" id="GO:0003924">
    <property type="term" value="F:GTPase activity"/>
    <property type="evidence" value="ECO:0007669"/>
    <property type="project" value="TreeGrafter"/>
</dbReference>
<gene>
    <name evidence="6" type="ORF">BSAL_32480</name>
</gene>
<evidence type="ECO:0000256" key="5">
    <source>
        <dbReference type="RuleBase" id="RU365059"/>
    </source>
</evidence>
<keyword evidence="2 5" id="KW-0547">Nucleotide-binding</keyword>
<evidence type="ECO:0000256" key="3">
    <source>
        <dbReference type="ARBA" id="ARBA00022801"/>
    </source>
</evidence>
<dbReference type="InterPro" id="IPR004130">
    <property type="entry name" value="Gpn"/>
</dbReference>
<protein>
    <recommendedName>
        <fullName evidence="5">GPN-loop GTPase 2</fullName>
    </recommendedName>
</protein>
<organism evidence="6 7">
    <name type="scientific">Bodo saltans</name>
    <name type="common">Flagellated protozoan</name>
    <dbReference type="NCBI Taxonomy" id="75058"/>
    <lineage>
        <taxon>Eukaryota</taxon>
        <taxon>Discoba</taxon>
        <taxon>Euglenozoa</taxon>
        <taxon>Kinetoplastea</taxon>
        <taxon>Metakinetoplastina</taxon>
        <taxon>Eubodonida</taxon>
        <taxon>Bodonidae</taxon>
        <taxon>Bodo</taxon>
    </lineage>
</organism>
<dbReference type="Gene3D" id="3.40.50.300">
    <property type="entry name" value="P-loop containing nucleotide triphosphate hydrolases"/>
    <property type="match status" value="1"/>
</dbReference>